<dbReference type="PRINTS" id="PR00352">
    <property type="entry name" value="3FE4SFRDOXIN"/>
</dbReference>
<dbReference type="GO" id="GO:0009055">
    <property type="term" value="F:electron transfer activity"/>
    <property type="evidence" value="ECO:0007669"/>
    <property type="project" value="UniProtKB-UniRule"/>
</dbReference>
<evidence type="ECO:0000256" key="4">
    <source>
        <dbReference type="ARBA" id="ARBA00022982"/>
    </source>
</evidence>
<dbReference type="GO" id="GO:0005506">
    <property type="term" value="F:iron ion binding"/>
    <property type="evidence" value="ECO:0007669"/>
    <property type="project" value="UniProtKB-UniRule"/>
</dbReference>
<evidence type="ECO:0000256" key="8">
    <source>
        <dbReference type="RuleBase" id="RU368020"/>
    </source>
</evidence>
<evidence type="ECO:0000256" key="6">
    <source>
        <dbReference type="ARBA" id="ARBA00023014"/>
    </source>
</evidence>
<evidence type="ECO:0000313" key="11">
    <source>
        <dbReference type="Proteomes" id="UP000305906"/>
    </source>
</evidence>
<keyword evidence="3 8" id="KW-0479">Metal-binding</keyword>
<dbReference type="Pfam" id="PF13370">
    <property type="entry name" value="Fer4_13"/>
    <property type="match status" value="1"/>
</dbReference>
<dbReference type="GO" id="GO:0051538">
    <property type="term" value="F:3 iron, 4 sulfur cluster binding"/>
    <property type="evidence" value="ECO:0007669"/>
    <property type="project" value="UniProtKB-KW"/>
</dbReference>
<dbReference type="EMBL" id="VBZC01000002">
    <property type="protein sequence ID" value="TLS47895.1"/>
    <property type="molecule type" value="Genomic_DNA"/>
</dbReference>
<evidence type="ECO:0000256" key="2">
    <source>
        <dbReference type="ARBA" id="ARBA00022448"/>
    </source>
</evidence>
<dbReference type="SUPFAM" id="SSF54862">
    <property type="entry name" value="4Fe-4S ferredoxins"/>
    <property type="match status" value="1"/>
</dbReference>
<name>A0A5R9G8R6_9ACTN</name>
<keyword evidence="2 8" id="KW-0813">Transport</keyword>
<evidence type="ECO:0000256" key="3">
    <source>
        <dbReference type="ARBA" id="ARBA00022723"/>
    </source>
</evidence>
<organism evidence="10 11">
    <name type="scientific">Streptomyces montanus</name>
    <dbReference type="NCBI Taxonomy" id="2580423"/>
    <lineage>
        <taxon>Bacteria</taxon>
        <taxon>Bacillati</taxon>
        <taxon>Actinomycetota</taxon>
        <taxon>Actinomycetes</taxon>
        <taxon>Kitasatosporales</taxon>
        <taxon>Streptomycetaceae</taxon>
        <taxon>Streptomyces</taxon>
    </lineage>
</organism>
<reference evidence="10 11" key="1">
    <citation type="submission" date="2019-05" db="EMBL/GenBank/DDBJ databases">
        <title>Streptomyces sp. NEAU-C151, a novel actinomycete isolated from soil.</title>
        <authorList>
            <person name="Han L."/>
            <person name="Jiang H."/>
        </authorList>
    </citation>
    <scope>NUCLEOTIDE SEQUENCE [LARGE SCALE GENOMIC DNA]</scope>
    <source>
        <strain evidence="10 11">NEAU-C151</strain>
    </source>
</reference>
<dbReference type="PROSITE" id="PS51379">
    <property type="entry name" value="4FE4S_FER_2"/>
    <property type="match status" value="1"/>
</dbReference>
<keyword evidence="4 8" id="KW-0249">Electron transport</keyword>
<dbReference type="AlphaFoldDB" id="A0A5R9G8R6"/>
<keyword evidence="5 8" id="KW-0408">Iron</keyword>
<comment type="cofactor">
    <cofactor evidence="1">
        <name>[3Fe-4S] cluster</name>
        <dbReference type="ChEBI" id="CHEBI:21137"/>
    </cofactor>
</comment>
<feature type="domain" description="4Fe-4S ferredoxin-type" evidence="9">
    <location>
        <begin position="1"/>
        <end position="29"/>
    </location>
</feature>
<evidence type="ECO:0000256" key="5">
    <source>
        <dbReference type="ARBA" id="ARBA00023004"/>
    </source>
</evidence>
<comment type="caution">
    <text evidence="10">The sequence shown here is derived from an EMBL/GenBank/DDBJ whole genome shotgun (WGS) entry which is preliminary data.</text>
</comment>
<comment type="function">
    <text evidence="8">Ferredoxins are iron-sulfur proteins that transfer electrons in a wide variety of metabolic reactions.</text>
</comment>
<protein>
    <recommendedName>
        <fullName evidence="8">Ferredoxin</fullName>
    </recommendedName>
</protein>
<keyword evidence="6 8" id="KW-0411">Iron-sulfur</keyword>
<dbReference type="InterPro" id="IPR017896">
    <property type="entry name" value="4Fe4S_Fe-S-bd"/>
</dbReference>
<dbReference type="InterPro" id="IPR001080">
    <property type="entry name" value="3Fe4S_ferredoxin"/>
</dbReference>
<evidence type="ECO:0000256" key="1">
    <source>
        <dbReference type="ARBA" id="ARBA00001927"/>
    </source>
</evidence>
<evidence type="ECO:0000313" key="10">
    <source>
        <dbReference type="EMBL" id="TLS47895.1"/>
    </source>
</evidence>
<dbReference type="PANTHER" id="PTHR36923:SF3">
    <property type="entry name" value="FERREDOXIN"/>
    <property type="match status" value="1"/>
</dbReference>
<dbReference type="Gene3D" id="3.30.70.20">
    <property type="match status" value="1"/>
</dbReference>
<proteinExistence type="predicted"/>
<evidence type="ECO:0000256" key="7">
    <source>
        <dbReference type="ARBA" id="ARBA00023291"/>
    </source>
</evidence>
<dbReference type="Proteomes" id="UP000305906">
    <property type="component" value="Unassembled WGS sequence"/>
</dbReference>
<gene>
    <name evidence="10" type="ORF">FE633_01470</name>
</gene>
<evidence type="ECO:0000259" key="9">
    <source>
        <dbReference type="PROSITE" id="PS51379"/>
    </source>
</evidence>
<keyword evidence="11" id="KW-1185">Reference proteome</keyword>
<sequence length="90" mass="9964">MEIVIDRDKCMGAGQCVLAAPEVFDQHEQDGRALLLVERPDRSRLDAVLEARDTCPLSAIRLLTDAIDVTDVTDRRTPPTARHDRGIPGE</sequence>
<keyword evidence="7" id="KW-0003">3Fe-4S</keyword>
<accession>A0A5R9G8R6</accession>
<dbReference type="InterPro" id="IPR051269">
    <property type="entry name" value="Fe-S_cluster_ET"/>
</dbReference>
<dbReference type="PANTHER" id="PTHR36923">
    <property type="entry name" value="FERREDOXIN"/>
    <property type="match status" value="1"/>
</dbReference>